<evidence type="ECO:0000313" key="2">
    <source>
        <dbReference type="EMBL" id="CNU71909.1"/>
    </source>
</evidence>
<organism evidence="2 3">
    <name type="scientific">Salmonella enterica subsp. enterica serovar Bovismorbificans</name>
    <dbReference type="NCBI Taxonomy" id="58097"/>
    <lineage>
        <taxon>Bacteria</taxon>
        <taxon>Pseudomonadati</taxon>
        <taxon>Pseudomonadota</taxon>
        <taxon>Gammaproteobacteria</taxon>
        <taxon>Enterobacterales</taxon>
        <taxon>Enterobacteriaceae</taxon>
        <taxon>Salmonella</taxon>
    </lineage>
</organism>
<reference evidence="3 4" key="1">
    <citation type="submission" date="2015-03" db="EMBL/GenBank/DDBJ databases">
        <authorList>
            <consortium name="Pathogen Informatics"/>
        </authorList>
    </citation>
    <scope>NUCLEOTIDE SEQUENCE [LARGE SCALE GENOMIC DNA]</scope>
    <source>
        <strain evidence="2 3">A1104</strain>
        <strain evidence="1 4">D4891</strain>
    </source>
</reference>
<sequence>MRQRRPVPIAAGKIKPISIDLFRIVWLLLRQRAHLRIGLGVLPGLPQIA</sequence>
<dbReference type="EMBL" id="CQPD01000008">
    <property type="protein sequence ID" value="CNT81455.1"/>
    <property type="molecule type" value="Genomic_DNA"/>
</dbReference>
<gene>
    <name evidence="2" type="ORF">ERS008198_03402</name>
    <name evidence="1" type="ORF">ERS008207_01033</name>
</gene>
<dbReference type="EMBL" id="CQPA01000032">
    <property type="protein sequence ID" value="CNU71909.1"/>
    <property type="molecule type" value="Genomic_DNA"/>
</dbReference>
<evidence type="ECO:0000313" key="1">
    <source>
        <dbReference type="EMBL" id="CNT81455.1"/>
    </source>
</evidence>
<dbReference type="Proteomes" id="UP000042394">
    <property type="component" value="Unassembled WGS sequence"/>
</dbReference>
<proteinExistence type="predicted"/>
<evidence type="ECO:0000313" key="4">
    <source>
        <dbReference type="Proteomes" id="UP000042394"/>
    </source>
</evidence>
<dbReference type="Proteomes" id="UP000041314">
    <property type="component" value="Unassembled WGS sequence"/>
</dbReference>
<name>A0A655DJV7_SALET</name>
<accession>A0A655DJV7</accession>
<dbReference type="AlphaFoldDB" id="A0A655DJV7"/>
<protein>
    <submittedName>
        <fullName evidence="2">Uncharacterized protein</fullName>
    </submittedName>
</protein>
<evidence type="ECO:0000313" key="3">
    <source>
        <dbReference type="Proteomes" id="UP000041314"/>
    </source>
</evidence>